<dbReference type="OrthoDB" id="6895881at2"/>
<dbReference type="Proteomes" id="UP000184305">
    <property type="component" value="Unassembled WGS sequence"/>
</dbReference>
<evidence type="ECO:0000256" key="2">
    <source>
        <dbReference type="SAM" id="Phobius"/>
    </source>
</evidence>
<proteinExistence type="predicted"/>
<feature type="transmembrane region" description="Helical" evidence="2">
    <location>
        <begin position="30"/>
        <end position="49"/>
    </location>
</feature>
<keyword evidence="2" id="KW-0812">Transmembrane</keyword>
<dbReference type="EMBL" id="FRBQ01000003">
    <property type="protein sequence ID" value="SHM06968.1"/>
    <property type="molecule type" value="Genomic_DNA"/>
</dbReference>
<sequence>MLKRSKQAPCGHAGEPTSSPSNTGRKDPRALGACLTYNLFNLAALSLFFREALIIRGDGPGGFGELILKLLMSQMALALLTLGLITSFKVYRADKCGWRSITACVMATSILLGFSAIAVMEACMDDRGHCRNWHWYSEP</sequence>
<dbReference type="STRING" id="1220495.SAMN05216288_2965"/>
<evidence type="ECO:0000313" key="4">
    <source>
        <dbReference type="Proteomes" id="UP000184305"/>
    </source>
</evidence>
<keyword evidence="2" id="KW-0472">Membrane</keyword>
<evidence type="ECO:0000256" key="1">
    <source>
        <dbReference type="SAM" id="MobiDB-lite"/>
    </source>
</evidence>
<reference evidence="4" key="1">
    <citation type="submission" date="2016-11" db="EMBL/GenBank/DDBJ databases">
        <authorList>
            <person name="Varghese N."/>
            <person name="Submissions S."/>
        </authorList>
    </citation>
    <scope>NUCLEOTIDE SEQUENCE [LARGE SCALE GENOMIC DNA]</scope>
    <source>
        <strain evidence="4">CECT 8089</strain>
    </source>
</reference>
<evidence type="ECO:0000313" key="3">
    <source>
        <dbReference type="EMBL" id="SHM06968.1"/>
    </source>
</evidence>
<dbReference type="RefSeq" id="WP_139272164.1">
    <property type="nucleotide sequence ID" value="NZ_FRBQ01000003.1"/>
</dbReference>
<keyword evidence="2" id="KW-1133">Transmembrane helix</keyword>
<dbReference type="AlphaFoldDB" id="A0A1M7FT49"/>
<feature type="region of interest" description="Disordered" evidence="1">
    <location>
        <begin position="1"/>
        <end position="25"/>
    </location>
</feature>
<gene>
    <name evidence="3" type="ORF">SAMN05216288_2965</name>
</gene>
<accession>A0A1M7FT49</accession>
<keyword evidence="4" id="KW-1185">Reference proteome</keyword>
<protein>
    <submittedName>
        <fullName evidence="3">Uncharacterized protein</fullName>
    </submittedName>
</protein>
<organism evidence="3 4">
    <name type="scientific">Phytopseudomonas punonensis</name>
    <dbReference type="NCBI Taxonomy" id="1220495"/>
    <lineage>
        <taxon>Bacteria</taxon>
        <taxon>Pseudomonadati</taxon>
        <taxon>Pseudomonadota</taxon>
        <taxon>Gammaproteobacteria</taxon>
        <taxon>Pseudomonadales</taxon>
        <taxon>Pseudomonadaceae</taxon>
        <taxon>Phytopseudomonas</taxon>
    </lineage>
</organism>
<feature type="transmembrane region" description="Helical" evidence="2">
    <location>
        <begin position="97"/>
        <end position="119"/>
    </location>
</feature>
<name>A0A1M7FT49_9GAMM</name>
<feature type="transmembrane region" description="Helical" evidence="2">
    <location>
        <begin position="70"/>
        <end position="91"/>
    </location>
</feature>